<dbReference type="AlphaFoldDB" id="A0AAD5JYZ2"/>
<dbReference type="Proteomes" id="UP001209540">
    <property type="component" value="Unassembled WGS sequence"/>
</dbReference>
<evidence type="ECO:0000313" key="8">
    <source>
        <dbReference type="Proteomes" id="UP001209540"/>
    </source>
</evidence>
<comment type="caution">
    <text evidence="7">The sequence shown here is derived from an EMBL/GenBank/DDBJ whole genome shotgun (WGS) entry which is preliminary data.</text>
</comment>
<dbReference type="EMBL" id="JAIXMP010000016">
    <property type="protein sequence ID" value="KAI9260773.1"/>
    <property type="molecule type" value="Genomic_DNA"/>
</dbReference>
<accession>A0AAD5JYZ2</accession>
<organism evidence="7 8">
    <name type="scientific">Phascolomyces articulosus</name>
    <dbReference type="NCBI Taxonomy" id="60185"/>
    <lineage>
        <taxon>Eukaryota</taxon>
        <taxon>Fungi</taxon>
        <taxon>Fungi incertae sedis</taxon>
        <taxon>Mucoromycota</taxon>
        <taxon>Mucoromycotina</taxon>
        <taxon>Mucoromycetes</taxon>
        <taxon>Mucorales</taxon>
        <taxon>Lichtheimiaceae</taxon>
        <taxon>Phascolomyces</taxon>
    </lineage>
</organism>
<proteinExistence type="inferred from homology"/>
<keyword evidence="5" id="KW-0732">Signal</keyword>
<evidence type="ECO:0000256" key="1">
    <source>
        <dbReference type="ARBA" id="ARBA00010609"/>
    </source>
</evidence>
<name>A0AAD5JYZ2_9FUNG</name>
<dbReference type="InterPro" id="IPR045087">
    <property type="entry name" value="Cu-oxidase_fam"/>
</dbReference>
<dbReference type="Gene3D" id="2.60.40.420">
    <property type="entry name" value="Cupredoxins - blue copper proteins"/>
    <property type="match status" value="1"/>
</dbReference>
<dbReference type="GO" id="GO:0016491">
    <property type="term" value="F:oxidoreductase activity"/>
    <property type="evidence" value="ECO:0007669"/>
    <property type="project" value="UniProtKB-KW"/>
</dbReference>
<protein>
    <submittedName>
        <fullName evidence="7">Cupredoxin</fullName>
    </submittedName>
</protein>
<feature type="domain" description="Plastocyanin-like" evidence="6">
    <location>
        <begin position="127"/>
        <end position="231"/>
    </location>
</feature>
<evidence type="ECO:0000313" key="7">
    <source>
        <dbReference type="EMBL" id="KAI9260773.1"/>
    </source>
</evidence>
<evidence type="ECO:0000256" key="2">
    <source>
        <dbReference type="ARBA" id="ARBA00022723"/>
    </source>
</evidence>
<keyword evidence="2" id="KW-0479">Metal-binding</keyword>
<dbReference type="InterPro" id="IPR008972">
    <property type="entry name" value="Cupredoxin"/>
</dbReference>
<evidence type="ECO:0000256" key="5">
    <source>
        <dbReference type="SAM" id="SignalP"/>
    </source>
</evidence>
<dbReference type="InterPro" id="IPR011707">
    <property type="entry name" value="Cu-oxidase-like_N"/>
</dbReference>
<keyword evidence="3" id="KW-0560">Oxidoreductase</keyword>
<reference evidence="7" key="2">
    <citation type="submission" date="2023-02" db="EMBL/GenBank/DDBJ databases">
        <authorList>
            <consortium name="DOE Joint Genome Institute"/>
            <person name="Mondo S.J."/>
            <person name="Chang Y."/>
            <person name="Wang Y."/>
            <person name="Ahrendt S."/>
            <person name="Andreopoulos W."/>
            <person name="Barry K."/>
            <person name="Beard J."/>
            <person name="Benny G.L."/>
            <person name="Blankenship S."/>
            <person name="Bonito G."/>
            <person name="Cuomo C."/>
            <person name="Desiro A."/>
            <person name="Gervers K.A."/>
            <person name="Hundley H."/>
            <person name="Kuo A."/>
            <person name="LaButti K."/>
            <person name="Lang B.F."/>
            <person name="Lipzen A."/>
            <person name="O'Donnell K."/>
            <person name="Pangilinan J."/>
            <person name="Reynolds N."/>
            <person name="Sandor L."/>
            <person name="Smith M.W."/>
            <person name="Tsang A."/>
            <person name="Grigoriev I.V."/>
            <person name="Stajich J.E."/>
            <person name="Spatafora J.W."/>
        </authorList>
    </citation>
    <scope>NUCLEOTIDE SEQUENCE</scope>
    <source>
        <strain evidence="7">RSA 2281</strain>
    </source>
</reference>
<feature type="chain" id="PRO_5041896927" evidence="5">
    <location>
        <begin position="21"/>
        <end position="395"/>
    </location>
</feature>
<feature type="signal peptide" evidence="5">
    <location>
        <begin position="1"/>
        <end position="20"/>
    </location>
</feature>
<dbReference type="PANTHER" id="PTHR11709:SF394">
    <property type="entry name" value="FI03373P-RELATED"/>
    <property type="match status" value="1"/>
</dbReference>
<evidence type="ECO:0000256" key="4">
    <source>
        <dbReference type="ARBA" id="ARBA00023008"/>
    </source>
</evidence>
<reference evidence="7" key="1">
    <citation type="journal article" date="2022" name="IScience">
        <title>Evolution of zygomycete secretomes and the origins of terrestrial fungal ecologies.</title>
        <authorList>
            <person name="Chang Y."/>
            <person name="Wang Y."/>
            <person name="Mondo S."/>
            <person name="Ahrendt S."/>
            <person name="Andreopoulos W."/>
            <person name="Barry K."/>
            <person name="Beard J."/>
            <person name="Benny G.L."/>
            <person name="Blankenship S."/>
            <person name="Bonito G."/>
            <person name="Cuomo C."/>
            <person name="Desiro A."/>
            <person name="Gervers K.A."/>
            <person name="Hundley H."/>
            <person name="Kuo A."/>
            <person name="LaButti K."/>
            <person name="Lang B.F."/>
            <person name="Lipzen A."/>
            <person name="O'Donnell K."/>
            <person name="Pangilinan J."/>
            <person name="Reynolds N."/>
            <person name="Sandor L."/>
            <person name="Smith M.E."/>
            <person name="Tsang A."/>
            <person name="Grigoriev I.V."/>
            <person name="Stajich J.E."/>
            <person name="Spatafora J.W."/>
        </authorList>
    </citation>
    <scope>NUCLEOTIDE SEQUENCE</scope>
    <source>
        <strain evidence="7">RSA 2281</strain>
    </source>
</reference>
<dbReference type="SUPFAM" id="SSF49503">
    <property type="entry name" value="Cupredoxins"/>
    <property type="match status" value="2"/>
</dbReference>
<keyword evidence="4" id="KW-0186">Copper</keyword>
<dbReference type="GO" id="GO:0005507">
    <property type="term" value="F:copper ion binding"/>
    <property type="evidence" value="ECO:0007669"/>
    <property type="project" value="InterPro"/>
</dbReference>
<gene>
    <name evidence="7" type="ORF">BDA99DRAFT_513171</name>
</gene>
<evidence type="ECO:0000256" key="3">
    <source>
        <dbReference type="ARBA" id="ARBA00023002"/>
    </source>
</evidence>
<evidence type="ECO:0000259" key="6">
    <source>
        <dbReference type="Pfam" id="PF07732"/>
    </source>
</evidence>
<sequence length="395" mass="45141">MVLLLYYLILYLLHMPLIASQSNNDDVPDNPAPYIPRPVDYQGDFRVLHDELIQPLDGVDREYYIAIDEIIWDYTQYSTEIPENTAAHFWTTTSPTQVGNMYYKAVYQEYTDETFTTLKSRPQWQGLLGPILRAEVGDTLRVHLWNRASHDFSMHPHGVFYEFEMEGAVYKGALENSSVKPGDNYTYNWLIAARAGPGPKDGDSLVWGYHSHVHESDIYNGLFGAILVYRPGSLNQAVIAKEVVTALFAINENHTPYLTETVHKLAHHVDLEVVKHNQTAKREFRLSNIKQSINGLIMAEPKDLVLEQDESIQWHLLGWGSFNDLQMVSWQQGHVSMFDIPVSQIRLMPASFRTVKVTPGIPGTFQFGFLNHESGIEGMNMYYQVEKSPSKKKTN</sequence>
<keyword evidence="8" id="KW-1185">Reference proteome</keyword>
<dbReference type="PANTHER" id="PTHR11709">
    <property type="entry name" value="MULTI-COPPER OXIDASE"/>
    <property type="match status" value="1"/>
</dbReference>
<comment type="similarity">
    <text evidence="1">Belongs to the multicopper oxidase family.</text>
</comment>
<dbReference type="Pfam" id="PF07732">
    <property type="entry name" value="Cu-oxidase_3"/>
    <property type="match status" value="1"/>
</dbReference>